<evidence type="ECO:0000313" key="5">
    <source>
        <dbReference type="Proteomes" id="UP000515125"/>
    </source>
</evidence>
<dbReference type="GO" id="GO:0071036">
    <property type="term" value="P:nuclear polyadenylation-dependent snoRNA catabolic process"/>
    <property type="evidence" value="ECO:0007669"/>
    <property type="project" value="TreeGrafter"/>
</dbReference>
<evidence type="ECO:0000256" key="1">
    <source>
        <dbReference type="ARBA" id="ARBA00004123"/>
    </source>
</evidence>
<protein>
    <submittedName>
        <fullName evidence="6">Centrosomal and chromosomal factor</fullName>
    </submittedName>
</protein>
<dbReference type="GO" id="GO:0071039">
    <property type="term" value="P:nuclear polyadenylation-dependent CUT catabolic process"/>
    <property type="evidence" value="ECO:0007669"/>
    <property type="project" value="TreeGrafter"/>
</dbReference>
<sequence length="738" mass="79264">MARKREVATFAAADPAAGAAAGSRLSSCSIHGTAAAAQQAFHLLTRGPSPWSKSASLHGPRQQQQQQQQQLQQLQQLQPHQQQRQQQQQPPASLFSAPTSGLVQSPGSSYEPTRSCPGGPPAPLSVPYAMEYESWTGAAAHLQRQQQQRLPSPPSAVNTPQNSPSCDVWGPKSVSPAYSPAMGSDYSIWQQPGASPSPQDQQLLLQRQQSGECGGTDSSPPRRSVLSSDSMNMSFDAVLEQVCRLLHANSGGSVSSASTPRKASLADYPLEGLLPATQIAVNGRVWRGEEGPFAAAAQAPAEAGVDGTQQQQLHQQQMQQQQQQQQQQRASGRSRTQGRTKYGRPHNQSDPVTRSSPTAGVSENSWPVVQGALHQAKQLLQGPLQQQQLVDAAGNAQIHECLSRLHEAVLVLQRENQLLVSRIQQQQQQQQQMRLQQPFQLLHAPKGGAASRAQSLSPFGTASEFSGCAEGSGGSSSSAANLSFSRALSGGVLPRPEVSADEIRSAPNPSTPLLRGGDISVERFLSTFPFAPCTREYSHSVLKLCADHNLVVKLLGFQGRRVELLERHHRCRIQTSAQSASFPGFPNGRCVLFVGALPSLLRASADLFAVADTSRPGLRLNVEGYRMCLVVPGEYVGRLLRSNCAGLHALQEGGGRTVHIALGNLCVLMGGGYSERVLLIDGALEGVARVLEMAAMQLQDFFRRHPGPPGVATGAGPPPLIQRYEFLDYPKRIDVQLS</sequence>
<keyword evidence="3" id="KW-0539">Nucleus</keyword>
<dbReference type="GO" id="GO:0003723">
    <property type="term" value="F:RNA binding"/>
    <property type="evidence" value="ECO:0007669"/>
    <property type="project" value="TreeGrafter"/>
</dbReference>
<feature type="compositionally biased region" description="Polar residues" evidence="4">
    <location>
        <begin position="96"/>
        <end position="112"/>
    </location>
</feature>
<dbReference type="AlphaFoldDB" id="A0A6P6RTS8"/>
<organism evidence="5 6">
    <name type="scientific">Cyclospora cayetanensis</name>
    <dbReference type="NCBI Taxonomy" id="88456"/>
    <lineage>
        <taxon>Eukaryota</taxon>
        <taxon>Sar</taxon>
        <taxon>Alveolata</taxon>
        <taxon>Apicomplexa</taxon>
        <taxon>Conoidasida</taxon>
        <taxon>Coccidia</taxon>
        <taxon>Eucoccidiorida</taxon>
        <taxon>Eimeriorina</taxon>
        <taxon>Eimeriidae</taxon>
        <taxon>Cyclospora</taxon>
    </lineage>
</organism>
<dbReference type="PANTHER" id="PTHR46543:SF2">
    <property type="entry name" value="AGAP013096-PA"/>
    <property type="match status" value="1"/>
</dbReference>
<dbReference type="RefSeq" id="XP_026191226.1">
    <property type="nucleotide sequence ID" value="XM_026335441.1"/>
</dbReference>
<proteinExistence type="predicted"/>
<dbReference type="Proteomes" id="UP000515125">
    <property type="component" value="Unplaced"/>
</dbReference>
<dbReference type="GeneID" id="34618411"/>
<dbReference type="GO" id="GO:0071038">
    <property type="term" value="P:TRAMP-dependent tRNA surveillance pathway"/>
    <property type="evidence" value="ECO:0007669"/>
    <property type="project" value="TreeGrafter"/>
</dbReference>
<feature type="compositionally biased region" description="Polar residues" evidence="4">
    <location>
        <begin position="156"/>
        <end position="165"/>
    </location>
</feature>
<dbReference type="OrthoDB" id="332136at2759"/>
<dbReference type="GO" id="GO:0071037">
    <property type="term" value="P:nuclear polyadenylation-dependent snRNA catabolic process"/>
    <property type="evidence" value="ECO:0007669"/>
    <property type="project" value="TreeGrafter"/>
</dbReference>
<dbReference type="GO" id="GO:0071035">
    <property type="term" value="P:nuclear polyadenylation-dependent rRNA catabolic process"/>
    <property type="evidence" value="ECO:0007669"/>
    <property type="project" value="TreeGrafter"/>
</dbReference>
<feature type="compositionally biased region" description="Polar residues" evidence="4">
    <location>
        <begin position="216"/>
        <end position="228"/>
    </location>
</feature>
<comment type="subcellular location">
    <subcellularLocation>
        <location evidence="1">Nucleus</location>
    </subcellularLocation>
</comment>
<accession>A0A6P6RTS8</accession>
<reference evidence="6" key="1">
    <citation type="submission" date="2025-08" db="UniProtKB">
        <authorList>
            <consortium name="RefSeq"/>
        </authorList>
    </citation>
    <scope>IDENTIFICATION</scope>
</reference>
<name>A0A6P6RTS8_9EIME</name>
<feature type="region of interest" description="Disordered" evidence="4">
    <location>
        <begin position="46"/>
        <end position="122"/>
    </location>
</feature>
<dbReference type="InterPro" id="IPR051644">
    <property type="entry name" value="TRAMP_AT-DNA-binding"/>
</dbReference>
<feature type="region of interest" description="Disordered" evidence="4">
    <location>
        <begin position="1"/>
        <end position="26"/>
    </location>
</feature>
<feature type="compositionally biased region" description="Polar residues" evidence="4">
    <location>
        <begin position="346"/>
        <end position="363"/>
    </location>
</feature>
<dbReference type="GO" id="GO:0031499">
    <property type="term" value="C:TRAMP complex"/>
    <property type="evidence" value="ECO:0007669"/>
    <property type="project" value="TreeGrafter"/>
</dbReference>
<feature type="region of interest" description="Disordered" evidence="4">
    <location>
        <begin position="140"/>
        <end position="172"/>
    </location>
</feature>
<evidence type="ECO:0000256" key="4">
    <source>
        <dbReference type="SAM" id="MobiDB-lite"/>
    </source>
</evidence>
<evidence type="ECO:0000313" key="6">
    <source>
        <dbReference type="RefSeq" id="XP_026191226.1"/>
    </source>
</evidence>
<feature type="region of interest" description="Disordered" evidence="4">
    <location>
        <begin position="297"/>
        <end position="363"/>
    </location>
</feature>
<feature type="region of interest" description="Disordered" evidence="4">
    <location>
        <begin position="208"/>
        <end position="228"/>
    </location>
</feature>
<feature type="compositionally biased region" description="Low complexity" evidence="4">
    <location>
        <begin position="8"/>
        <end position="21"/>
    </location>
</feature>
<evidence type="ECO:0000256" key="3">
    <source>
        <dbReference type="ARBA" id="ARBA00023242"/>
    </source>
</evidence>
<keyword evidence="2" id="KW-0677">Repeat</keyword>
<feature type="compositionally biased region" description="Low complexity" evidence="4">
    <location>
        <begin position="62"/>
        <end position="91"/>
    </location>
</feature>
<evidence type="ECO:0000256" key="2">
    <source>
        <dbReference type="ARBA" id="ARBA00022737"/>
    </source>
</evidence>
<dbReference type="PANTHER" id="PTHR46543">
    <property type="entry name" value="ZINC FINGER CCHC DOMAIN-CONTAINING PROTEIN 7"/>
    <property type="match status" value="1"/>
</dbReference>
<gene>
    <name evidence="6" type="primary">LOC34618411</name>
</gene>
<feature type="compositionally biased region" description="Low complexity" evidence="4">
    <location>
        <begin position="297"/>
        <end position="328"/>
    </location>
</feature>
<dbReference type="GO" id="GO:0071031">
    <property type="term" value="P:nuclear mRNA surveillance of mRNA 3'-end processing"/>
    <property type="evidence" value="ECO:0007669"/>
    <property type="project" value="TreeGrafter"/>
</dbReference>
<keyword evidence="5" id="KW-1185">Reference proteome</keyword>